<sequence length="97" mass="10670">MPTLPVPPPPSFPPPSRGPIARKIFARRDWGSACAFCASCASCASRVSPRPLCSSPLWWWWCVAVSPTQLVVTPPRQAIRIGRMVQATRDMANLHIC</sequence>
<dbReference type="EMBL" id="KZ678137">
    <property type="protein sequence ID" value="PSN65060.1"/>
    <property type="molecule type" value="Genomic_DNA"/>
</dbReference>
<dbReference type="Proteomes" id="UP000240883">
    <property type="component" value="Unassembled WGS sequence"/>
</dbReference>
<dbReference type="AlphaFoldDB" id="A0A2T2NI41"/>
<accession>A0A2T2NI41</accession>
<evidence type="ECO:0000313" key="1">
    <source>
        <dbReference type="EMBL" id="PSN65060.1"/>
    </source>
</evidence>
<organism evidence="1 2">
    <name type="scientific">Corynespora cassiicola Philippines</name>
    <dbReference type="NCBI Taxonomy" id="1448308"/>
    <lineage>
        <taxon>Eukaryota</taxon>
        <taxon>Fungi</taxon>
        <taxon>Dikarya</taxon>
        <taxon>Ascomycota</taxon>
        <taxon>Pezizomycotina</taxon>
        <taxon>Dothideomycetes</taxon>
        <taxon>Pleosporomycetidae</taxon>
        <taxon>Pleosporales</taxon>
        <taxon>Corynesporascaceae</taxon>
        <taxon>Corynespora</taxon>
    </lineage>
</organism>
<keyword evidence="2" id="KW-1185">Reference proteome</keyword>
<proteinExistence type="predicted"/>
<reference evidence="1 2" key="1">
    <citation type="journal article" date="2018" name="Front. Microbiol.">
        <title>Genome-Wide Analysis of Corynespora cassiicola Leaf Fall Disease Putative Effectors.</title>
        <authorList>
            <person name="Lopez D."/>
            <person name="Ribeiro S."/>
            <person name="Label P."/>
            <person name="Fumanal B."/>
            <person name="Venisse J.S."/>
            <person name="Kohler A."/>
            <person name="de Oliveira R.R."/>
            <person name="Labutti K."/>
            <person name="Lipzen A."/>
            <person name="Lail K."/>
            <person name="Bauer D."/>
            <person name="Ohm R.A."/>
            <person name="Barry K.W."/>
            <person name="Spatafora J."/>
            <person name="Grigoriev I.V."/>
            <person name="Martin F.M."/>
            <person name="Pujade-Renaud V."/>
        </authorList>
    </citation>
    <scope>NUCLEOTIDE SEQUENCE [LARGE SCALE GENOMIC DNA]</scope>
    <source>
        <strain evidence="1 2">Philippines</strain>
    </source>
</reference>
<gene>
    <name evidence="1" type="ORF">BS50DRAFT_50185</name>
</gene>
<name>A0A2T2NI41_CORCC</name>
<protein>
    <submittedName>
        <fullName evidence="1">Uncharacterized protein</fullName>
    </submittedName>
</protein>
<evidence type="ECO:0000313" key="2">
    <source>
        <dbReference type="Proteomes" id="UP000240883"/>
    </source>
</evidence>